<organism evidence="3 4">
    <name type="scientific">Aspergillus fumigatiaffinis</name>
    <dbReference type="NCBI Taxonomy" id="340414"/>
    <lineage>
        <taxon>Eukaryota</taxon>
        <taxon>Fungi</taxon>
        <taxon>Dikarya</taxon>
        <taxon>Ascomycota</taxon>
        <taxon>Pezizomycotina</taxon>
        <taxon>Eurotiomycetes</taxon>
        <taxon>Eurotiomycetidae</taxon>
        <taxon>Eurotiales</taxon>
        <taxon>Aspergillaceae</taxon>
        <taxon>Aspergillus</taxon>
        <taxon>Aspergillus subgen. Fumigati</taxon>
    </lineage>
</organism>
<feature type="compositionally biased region" description="Pro residues" evidence="2">
    <location>
        <begin position="569"/>
        <end position="578"/>
    </location>
</feature>
<keyword evidence="4" id="KW-1185">Reference proteome</keyword>
<feature type="compositionally biased region" description="Polar residues" evidence="2">
    <location>
        <begin position="1"/>
        <end position="15"/>
    </location>
</feature>
<feature type="region of interest" description="Disordered" evidence="2">
    <location>
        <begin position="81"/>
        <end position="117"/>
    </location>
</feature>
<reference evidence="3" key="1">
    <citation type="journal article" date="2020" name="bioRxiv">
        <title>Genomic and phenotypic heterogeneity of clinical isolates of the human pathogens Aspergillus fumigatus, Aspergillus lentulus and Aspergillus fumigatiaffinis.</title>
        <authorList>
            <person name="dos Santos R.A.C."/>
            <person name="Steenwyk J.L."/>
            <person name="Rivero-Menendez O."/>
            <person name="Mead M.E."/>
            <person name="Silva L.P."/>
            <person name="Bastos R.W."/>
            <person name="Alastruey-Izquierdo A."/>
            <person name="Goldman G.H."/>
            <person name="Rokas A."/>
        </authorList>
    </citation>
    <scope>NUCLEOTIDE SEQUENCE</scope>
    <source>
        <strain evidence="3">CNM-CM6805</strain>
    </source>
</reference>
<accession>A0A8H4MF53</accession>
<dbReference type="Proteomes" id="UP000653565">
    <property type="component" value="Unassembled WGS sequence"/>
</dbReference>
<name>A0A8H4MF53_9EURO</name>
<feature type="region of interest" description="Disordered" evidence="2">
    <location>
        <begin position="1"/>
        <end position="40"/>
    </location>
</feature>
<evidence type="ECO:0000256" key="1">
    <source>
        <dbReference type="SAM" id="Coils"/>
    </source>
</evidence>
<evidence type="ECO:0000313" key="3">
    <source>
        <dbReference type="EMBL" id="KAF4240997.1"/>
    </source>
</evidence>
<feature type="compositionally biased region" description="Polar residues" evidence="2">
    <location>
        <begin position="22"/>
        <end position="34"/>
    </location>
</feature>
<comment type="caution">
    <text evidence="3">The sequence shown here is derived from an EMBL/GenBank/DDBJ whole genome shotgun (WGS) entry which is preliminary data.</text>
</comment>
<evidence type="ECO:0000313" key="4">
    <source>
        <dbReference type="Proteomes" id="UP000653565"/>
    </source>
</evidence>
<keyword evidence="1" id="KW-0175">Coiled coil</keyword>
<dbReference type="OrthoDB" id="3905365at2759"/>
<feature type="compositionally biased region" description="Basic and acidic residues" evidence="2">
    <location>
        <begin position="448"/>
        <end position="462"/>
    </location>
</feature>
<protein>
    <submittedName>
        <fullName evidence="3">Uncharacterized protein</fullName>
    </submittedName>
</protein>
<dbReference type="EMBL" id="JAAAPX010000023">
    <property type="protein sequence ID" value="KAF4240997.1"/>
    <property type="molecule type" value="Genomic_DNA"/>
</dbReference>
<proteinExistence type="predicted"/>
<feature type="compositionally biased region" description="Basic and acidic residues" evidence="2">
    <location>
        <begin position="93"/>
        <end position="102"/>
    </location>
</feature>
<feature type="compositionally biased region" description="Polar residues" evidence="2">
    <location>
        <begin position="555"/>
        <end position="566"/>
    </location>
</feature>
<gene>
    <name evidence="3" type="ORF">CNMCM6805_004488</name>
</gene>
<evidence type="ECO:0000256" key="2">
    <source>
        <dbReference type="SAM" id="MobiDB-lite"/>
    </source>
</evidence>
<feature type="region of interest" description="Disordered" evidence="2">
    <location>
        <begin position="437"/>
        <end position="578"/>
    </location>
</feature>
<sequence>MAETTPSRPNDTPENSPGGGEDNQSQSAGQSRNPASVKDRKCQYCHQAFTSSSLGRHLDQFLFKKKPDGIHDVEEIRRIRSGITRRQARTSSGKRDTPERAMGKGPSEHFAGGEHGAKPREGAIRMMFNTPTWHATGVINDIPNPGQTPEGSRFAASQPRTGAMHLPDYASRGASAKDPDTMRALELALREVLDNIKAATCVPVTTRSSRVRPRLSPFDFDIQSETFPSLCLQLLPPPPSLFSSNPFPSPSSFPLKPPGVEHLDIVRQAIRAKIDQWQSDQLSAQSANNSPDRPALGLDANMISRSAQQHEDMSLRHLELAFKHWASLPPETRLEAWHLEITRAFAREVEKRKVLDEQLARVQQEANQLRAQVEKLGSCQWPREFALFPPDTLPLPPAVARELDAKESQISPGSPRWDYDSVVAKWKRVVMHDKTMGRVGVGYGNPPLDDRSSADTKPRATEEPPASAPASAPPSVHPRSRALQPAPGPALASSPDQSSHTGGASAASSQNTSPYLRSPQAGPQAKRPRLMNGADGGHTSAANPSAAPSNTWNPHSHQSLAVSNLASPSGPPPPSSGA</sequence>
<reference evidence="3" key="2">
    <citation type="submission" date="2020-04" db="EMBL/GenBank/DDBJ databases">
        <authorList>
            <person name="Santos R.A.C."/>
            <person name="Steenwyk J.L."/>
            <person name="Rivero-Menendez O."/>
            <person name="Mead M.E."/>
            <person name="Silva L.P."/>
            <person name="Bastos R.W."/>
            <person name="Alastruey-Izquierdo A."/>
            <person name="Goldman G.H."/>
            <person name="Rokas A."/>
        </authorList>
    </citation>
    <scope>NUCLEOTIDE SEQUENCE</scope>
    <source>
        <strain evidence="3">CNM-CM6805</strain>
    </source>
</reference>
<feature type="compositionally biased region" description="Low complexity" evidence="2">
    <location>
        <begin position="539"/>
        <end position="554"/>
    </location>
</feature>
<dbReference type="AlphaFoldDB" id="A0A8H4MF53"/>
<feature type="coiled-coil region" evidence="1">
    <location>
        <begin position="345"/>
        <end position="379"/>
    </location>
</feature>